<evidence type="ECO:0000313" key="2">
    <source>
        <dbReference type="EMBL" id="GMF24494.1"/>
    </source>
</evidence>
<feature type="transmembrane region" description="Helical" evidence="1">
    <location>
        <begin position="93"/>
        <end position="112"/>
    </location>
</feature>
<keyword evidence="1" id="KW-0812">Transmembrane</keyword>
<proteinExistence type="predicted"/>
<keyword evidence="1" id="KW-1133">Transmembrane helix</keyword>
<protein>
    <submittedName>
        <fullName evidence="2">Unnamed protein product</fullName>
    </submittedName>
</protein>
<dbReference type="EMBL" id="BSXW01000519">
    <property type="protein sequence ID" value="GMF24494.1"/>
    <property type="molecule type" value="Genomic_DNA"/>
</dbReference>
<sequence length="230" mass="25832">MTSAQQLRVDGYICTEFTVPSLTFEHSSKRCIRPVIVRTPIHEAQHYRTTLLPIQWTRSASRLANERREGLCCKIEFKTCSVKTVLKQGGTLFVYYLLKPFEMWIVIGYFLLVKVVIGVMSAGIIFLIAILPFLALFGSANALFFTNWISFYDNPVVYIVVTTSLWIFVIFGLVVVAAMSMHLISLVFGELKAHERENCEQNQDAEAGAMPVDAFESPSTLMTTNAVTTA</sequence>
<feature type="transmembrane region" description="Helical" evidence="1">
    <location>
        <begin position="124"/>
        <end position="145"/>
    </location>
</feature>
<reference evidence="2" key="1">
    <citation type="submission" date="2023-04" db="EMBL/GenBank/DDBJ databases">
        <title>Phytophthora lilii NBRC 32176.</title>
        <authorList>
            <person name="Ichikawa N."/>
            <person name="Sato H."/>
            <person name="Tonouchi N."/>
        </authorList>
    </citation>
    <scope>NUCLEOTIDE SEQUENCE</scope>
    <source>
        <strain evidence="2">NBRC 32176</strain>
    </source>
</reference>
<accession>A0A9W6U265</accession>
<comment type="caution">
    <text evidence="2">The sequence shown here is derived from an EMBL/GenBank/DDBJ whole genome shotgun (WGS) entry which is preliminary data.</text>
</comment>
<keyword evidence="1" id="KW-0472">Membrane</keyword>
<gene>
    <name evidence="2" type="ORF">Plil01_001005300</name>
</gene>
<keyword evidence="3" id="KW-1185">Reference proteome</keyword>
<feature type="transmembrane region" description="Helical" evidence="1">
    <location>
        <begin position="165"/>
        <end position="188"/>
    </location>
</feature>
<organism evidence="2 3">
    <name type="scientific">Phytophthora lilii</name>
    <dbReference type="NCBI Taxonomy" id="2077276"/>
    <lineage>
        <taxon>Eukaryota</taxon>
        <taxon>Sar</taxon>
        <taxon>Stramenopiles</taxon>
        <taxon>Oomycota</taxon>
        <taxon>Peronosporomycetes</taxon>
        <taxon>Peronosporales</taxon>
        <taxon>Peronosporaceae</taxon>
        <taxon>Phytophthora</taxon>
    </lineage>
</organism>
<dbReference type="AlphaFoldDB" id="A0A9W6U265"/>
<name>A0A9W6U265_9STRA</name>
<evidence type="ECO:0000256" key="1">
    <source>
        <dbReference type="SAM" id="Phobius"/>
    </source>
</evidence>
<evidence type="ECO:0000313" key="3">
    <source>
        <dbReference type="Proteomes" id="UP001165083"/>
    </source>
</evidence>
<dbReference type="Proteomes" id="UP001165083">
    <property type="component" value="Unassembled WGS sequence"/>
</dbReference>
<dbReference type="OrthoDB" id="117581at2759"/>